<dbReference type="OrthoDB" id="1454284at2"/>
<keyword evidence="1" id="KW-0472">Membrane</keyword>
<name>A0A1H1FVE9_9FLAO</name>
<sequence>MLSTPSIHFLFIVFLGILSLVVLFIVMVLFYSFLQYQKSLRASVWLKIINQKISETIVYDEKEVLSDADFYKFSKIPSFRNLFLQKLIDSEKKFSGTAKDKIKDLFRQYDLHHEAKKKLYQKKAYLIAGGIEELTVMDSKEDATKISTFLSHPSSQVYQEAQYAMVSLKGFEGLDFLNTAKHTISEWQQLRLLLSITSIPENSEEKIKDWLQSKNDSVIIFTLKLLRKFQLLYFYSATMDLMEHPSDEVRIQAVQTLLSLENPATIDSFIEKYPDQPVEVQSEILKAVKASKDRISTDLLKKELMDNSVPGIKVVAAEGLIALGHQEYLVQLAQDDSSSEELIQIIKHALLEKVW</sequence>
<accession>A0A1H1FVE9</accession>
<keyword evidence="1" id="KW-1133">Transmembrane helix</keyword>
<feature type="transmembrane region" description="Helical" evidence="1">
    <location>
        <begin position="6"/>
        <end position="31"/>
    </location>
</feature>
<reference evidence="3" key="1">
    <citation type="submission" date="2016-10" db="EMBL/GenBank/DDBJ databases">
        <authorList>
            <person name="Varghese N."/>
            <person name="Submissions S."/>
        </authorList>
    </citation>
    <scope>NUCLEOTIDE SEQUENCE [LARGE SCALE GENOMIC DNA]</scope>
    <source>
        <strain evidence="3">DSM 17072</strain>
    </source>
</reference>
<dbReference type="STRING" id="311333.SAMN05421664_3288"/>
<protein>
    <recommendedName>
        <fullName evidence="4">HEAT repeat-containing protein</fullName>
    </recommendedName>
</protein>
<dbReference type="Gene3D" id="1.25.10.10">
    <property type="entry name" value="Leucine-rich Repeat Variant"/>
    <property type="match status" value="1"/>
</dbReference>
<dbReference type="InterPro" id="IPR016024">
    <property type="entry name" value="ARM-type_fold"/>
</dbReference>
<dbReference type="RefSeq" id="WP_139166268.1">
    <property type="nucleotide sequence ID" value="NZ_FNKL01000004.1"/>
</dbReference>
<dbReference type="SUPFAM" id="SSF48371">
    <property type="entry name" value="ARM repeat"/>
    <property type="match status" value="1"/>
</dbReference>
<keyword evidence="1" id="KW-0812">Transmembrane</keyword>
<proteinExistence type="predicted"/>
<dbReference type="Proteomes" id="UP000199627">
    <property type="component" value="Unassembled WGS sequence"/>
</dbReference>
<organism evidence="2 3">
    <name type="scientific">Chryseobacterium soldanellicola</name>
    <dbReference type="NCBI Taxonomy" id="311333"/>
    <lineage>
        <taxon>Bacteria</taxon>
        <taxon>Pseudomonadati</taxon>
        <taxon>Bacteroidota</taxon>
        <taxon>Flavobacteriia</taxon>
        <taxon>Flavobacteriales</taxon>
        <taxon>Weeksellaceae</taxon>
        <taxon>Chryseobacterium group</taxon>
        <taxon>Chryseobacterium</taxon>
    </lineage>
</organism>
<evidence type="ECO:0000313" key="2">
    <source>
        <dbReference type="EMBL" id="SDR04934.1"/>
    </source>
</evidence>
<evidence type="ECO:0000256" key="1">
    <source>
        <dbReference type="SAM" id="Phobius"/>
    </source>
</evidence>
<gene>
    <name evidence="2" type="ORF">SAMN05421664_3288</name>
</gene>
<dbReference type="EMBL" id="FNKL01000004">
    <property type="protein sequence ID" value="SDR04934.1"/>
    <property type="molecule type" value="Genomic_DNA"/>
</dbReference>
<evidence type="ECO:0008006" key="4">
    <source>
        <dbReference type="Google" id="ProtNLM"/>
    </source>
</evidence>
<dbReference type="AlphaFoldDB" id="A0A1H1FVE9"/>
<keyword evidence="3" id="KW-1185">Reference proteome</keyword>
<evidence type="ECO:0000313" key="3">
    <source>
        <dbReference type="Proteomes" id="UP000199627"/>
    </source>
</evidence>
<dbReference type="InterPro" id="IPR011989">
    <property type="entry name" value="ARM-like"/>
</dbReference>